<dbReference type="EMBL" id="CAAALY010114212">
    <property type="protein sequence ID" value="VEL30657.1"/>
    <property type="molecule type" value="Genomic_DNA"/>
</dbReference>
<evidence type="ECO:0000313" key="1">
    <source>
        <dbReference type="EMBL" id="VEL30657.1"/>
    </source>
</evidence>
<protein>
    <submittedName>
        <fullName evidence="1">Uncharacterized protein</fullName>
    </submittedName>
</protein>
<proteinExistence type="predicted"/>
<keyword evidence="2" id="KW-1185">Reference proteome</keyword>
<sequence>MRLPSSSLTRLAEEVFSIRLRSEFNQPTPTARSILPPVESMTKKGFVAFDVPLDEEAEGVQLEAIFKRPLPRRLRVGLHNHNHNRNHNHNQNHNHNHTLNHIPTHHLSTTIRVLLLPRLPAPRHSPVVFAS</sequence>
<dbReference type="AlphaFoldDB" id="A0A3S5CLD9"/>
<dbReference type="Proteomes" id="UP000784294">
    <property type="component" value="Unassembled WGS sequence"/>
</dbReference>
<reference evidence="1" key="1">
    <citation type="submission" date="2018-11" db="EMBL/GenBank/DDBJ databases">
        <authorList>
            <consortium name="Pathogen Informatics"/>
        </authorList>
    </citation>
    <scope>NUCLEOTIDE SEQUENCE</scope>
</reference>
<gene>
    <name evidence="1" type="ORF">PXEA_LOCUS24097</name>
</gene>
<evidence type="ECO:0000313" key="2">
    <source>
        <dbReference type="Proteomes" id="UP000784294"/>
    </source>
</evidence>
<accession>A0A3S5CLD9</accession>
<organism evidence="1 2">
    <name type="scientific">Protopolystoma xenopodis</name>
    <dbReference type="NCBI Taxonomy" id="117903"/>
    <lineage>
        <taxon>Eukaryota</taxon>
        <taxon>Metazoa</taxon>
        <taxon>Spiralia</taxon>
        <taxon>Lophotrochozoa</taxon>
        <taxon>Platyhelminthes</taxon>
        <taxon>Monogenea</taxon>
        <taxon>Polyopisthocotylea</taxon>
        <taxon>Polystomatidea</taxon>
        <taxon>Polystomatidae</taxon>
        <taxon>Protopolystoma</taxon>
    </lineage>
</organism>
<name>A0A3S5CLD9_9PLAT</name>
<comment type="caution">
    <text evidence="1">The sequence shown here is derived from an EMBL/GenBank/DDBJ whole genome shotgun (WGS) entry which is preliminary data.</text>
</comment>